<sequence length="296" mass="33560">MTTQPQLHVTVVRHGETNSNLKRILQGHINTILNKTGREQSELVSHRLRKMKFDHIYTSDLSRTKKTAEIIAKNHPDVPLTEDIRLRERDLGRLSGLSIYKALDLIKEEELTWSDYGESDEDFKAQVVDFFNDMIAKHLPRNDGSVIQSSNSKDSLKNKPGMMKRNPHVLIVTHGGTINKLVKEHLIMDLGFFVNNYLSMKHKAKNSSVTKFVVRRIDDPSSITTDDDDDATSVISSNTAENESVIDDSGSEKATQRNIERKIRIEGDVTLWSCVSHLSSQGKRTHGDSQIDDYVH</sequence>
<dbReference type="GO" id="GO:0043456">
    <property type="term" value="P:regulation of pentose-phosphate shunt"/>
    <property type="evidence" value="ECO:0007669"/>
    <property type="project" value="TreeGrafter"/>
</dbReference>
<dbReference type="InterPro" id="IPR013078">
    <property type="entry name" value="His_Pase_superF_clade-1"/>
</dbReference>
<dbReference type="CDD" id="cd07067">
    <property type="entry name" value="HP_PGM_like"/>
    <property type="match status" value="1"/>
</dbReference>
<reference evidence="5" key="1">
    <citation type="submission" date="2021-06" db="EMBL/GenBank/DDBJ databases">
        <authorList>
            <person name="Kallberg Y."/>
            <person name="Tangrot J."/>
            <person name="Rosling A."/>
        </authorList>
    </citation>
    <scope>NUCLEOTIDE SEQUENCE</scope>
    <source>
        <strain evidence="5">AZ414A</strain>
    </source>
</reference>
<protein>
    <submittedName>
        <fullName evidence="5">5603_t:CDS:1</fullName>
    </submittedName>
</protein>
<feature type="region of interest" description="Disordered" evidence="4">
    <location>
        <begin position="223"/>
        <end position="256"/>
    </location>
</feature>
<dbReference type="GO" id="GO:0045820">
    <property type="term" value="P:negative regulation of glycolytic process"/>
    <property type="evidence" value="ECO:0007669"/>
    <property type="project" value="TreeGrafter"/>
</dbReference>
<evidence type="ECO:0000313" key="5">
    <source>
        <dbReference type="EMBL" id="CAG8451071.1"/>
    </source>
</evidence>
<keyword evidence="6" id="KW-1185">Reference proteome</keyword>
<evidence type="ECO:0000256" key="2">
    <source>
        <dbReference type="PIRSR" id="PIRSR613078-1"/>
    </source>
</evidence>
<dbReference type="PANTHER" id="PTHR46517">
    <property type="entry name" value="FRUCTOSE-2,6-BISPHOSPHATASE TIGAR"/>
    <property type="match status" value="1"/>
</dbReference>
<dbReference type="GO" id="GO:0004331">
    <property type="term" value="F:fructose-2,6-bisphosphate 2-phosphatase activity"/>
    <property type="evidence" value="ECO:0007669"/>
    <property type="project" value="TreeGrafter"/>
</dbReference>
<dbReference type="PANTHER" id="PTHR46517:SF1">
    <property type="entry name" value="FRUCTOSE-2,6-BISPHOSPHATASE TIGAR"/>
    <property type="match status" value="1"/>
</dbReference>
<feature type="active site" description="Proton donor/acceptor" evidence="2">
    <location>
        <position position="88"/>
    </location>
</feature>
<keyword evidence="1" id="KW-0378">Hydrolase</keyword>
<dbReference type="SMART" id="SM00855">
    <property type="entry name" value="PGAM"/>
    <property type="match status" value="1"/>
</dbReference>
<evidence type="ECO:0000256" key="3">
    <source>
        <dbReference type="PIRSR" id="PIRSR613078-2"/>
    </source>
</evidence>
<feature type="binding site" evidence="3">
    <location>
        <begin position="13"/>
        <end position="20"/>
    </location>
    <ligand>
        <name>substrate</name>
    </ligand>
</feature>
<proteinExistence type="predicted"/>
<dbReference type="EMBL" id="CAJVPK010000111">
    <property type="protein sequence ID" value="CAG8451071.1"/>
    <property type="molecule type" value="Genomic_DNA"/>
</dbReference>
<comment type="caution">
    <text evidence="5">The sequence shown here is derived from an EMBL/GenBank/DDBJ whole genome shotgun (WGS) entry which is preliminary data.</text>
</comment>
<dbReference type="PROSITE" id="PS00175">
    <property type="entry name" value="PG_MUTASE"/>
    <property type="match status" value="1"/>
</dbReference>
<dbReference type="Gene3D" id="3.40.50.1240">
    <property type="entry name" value="Phosphoglycerate mutase-like"/>
    <property type="match status" value="1"/>
</dbReference>
<evidence type="ECO:0000256" key="4">
    <source>
        <dbReference type="SAM" id="MobiDB-lite"/>
    </source>
</evidence>
<dbReference type="InterPro" id="IPR051695">
    <property type="entry name" value="Phosphoglycerate_Mutase"/>
</dbReference>
<evidence type="ECO:0000313" key="6">
    <source>
        <dbReference type="Proteomes" id="UP000789706"/>
    </source>
</evidence>
<feature type="binding site" evidence="3">
    <location>
        <position position="63"/>
    </location>
    <ligand>
        <name>substrate</name>
    </ligand>
</feature>
<feature type="active site" description="Tele-phosphohistidine intermediate" evidence="2">
    <location>
        <position position="14"/>
    </location>
</feature>
<dbReference type="AlphaFoldDB" id="A0A9N8VH79"/>
<dbReference type="OrthoDB" id="354304at2759"/>
<organism evidence="5 6">
    <name type="scientific">Diversispora eburnea</name>
    <dbReference type="NCBI Taxonomy" id="1213867"/>
    <lineage>
        <taxon>Eukaryota</taxon>
        <taxon>Fungi</taxon>
        <taxon>Fungi incertae sedis</taxon>
        <taxon>Mucoromycota</taxon>
        <taxon>Glomeromycotina</taxon>
        <taxon>Glomeromycetes</taxon>
        <taxon>Diversisporales</taxon>
        <taxon>Diversisporaceae</taxon>
        <taxon>Diversispora</taxon>
    </lineage>
</organism>
<dbReference type="GO" id="GO:0005829">
    <property type="term" value="C:cytosol"/>
    <property type="evidence" value="ECO:0007669"/>
    <property type="project" value="TreeGrafter"/>
</dbReference>
<dbReference type="InterPro" id="IPR029033">
    <property type="entry name" value="His_PPase_superfam"/>
</dbReference>
<dbReference type="InterPro" id="IPR001345">
    <property type="entry name" value="PG/BPGM_mutase_AS"/>
</dbReference>
<dbReference type="SUPFAM" id="SSF53254">
    <property type="entry name" value="Phosphoglycerate mutase-like"/>
    <property type="match status" value="1"/>
</dbReference>
<name>A0A9N8VH79_9GLOM</name>
<evidence type="ECO:0000256" key="1">
    <source>
        <dbReference type="ARBA" id="ARBA00022801"/>
    </source>
</evidence>
<gene>
    <name evidence="5" type="ORF">DEBURN_LOCUS2138</name>
</gene>
<dbReference type="Pfam" id="PF00300">
    <property type="entry name" value="His_Phos_1"/>
    <property type="match status" value="1"/>
</dbReference>
<dbReference type="Proteomes" id="UP000789706">
    <property type="component" value="Unassembled WGS sequence"/>
</dbReference>
<feature type="region of interest" description="Disordered" evidence="4">
    <location>
        <begin position="142"/>
        <end position="162"/>
    </location>
</feature>
<accession>A0A9N8VH79</accession>